<accession>M4C5W2</accession>
<reference evidence="1" key="2">
    <citation type="submission" date="2015-06" db="UniProtKB">
        <authorList>
            <consortium name="EnsemblProtists"/>
        </authorList>
    </citation>
    <scope>IDENTIFICATION</scope>
    <source>
        <strain evidence="1">Emoy2</strain>
    </source>
</reference>
<evidence type="ECO:0008006" key="3">
    <source>
        <dbReference type="Google" id="ProtNLM"/>
    </source>
</evidence>
<name>M4C5W2_HYAAE</name>
<dbReference type="EnsemblProtists" id="HpaT814491">
    <property type="protein sequence ID" value="HpaP814491"/>
    <property type="gene ID" value="HpaG814491"/>
</dbReference>
<dbReference type="EMBL" id="ABWE02010278">
    <property type="status" value="NOT_ANNOTATED_CDS"/>
    <property type="molecule type" value="Genomic_DNA"/>
</dbReference>
<proteinExistence type="predicted"/>
<dbReference type="HOGENOM" id="CLU_2710143_0_0_1"/>
<evidence type="ECO:0000313" key="2">
    <source>
        <dbReference type="Proteomes" id="UP000011713"/>
    </source>
</evidence>
<sequence>MDTLRKLDDDELLSRMLIVLKENQATEDVAKDVQTKLFQRLLDDGKSPEEVFKLLGLDKDVNGIIGTQQHICS</sequence>
<evidence type="ECO:0000313" key="1">
    <source>
        <dbReference type="EnsemblProtists" id="HpaP814491"/>
    </source>
</evidence>
<protein>
    <recommendedName>
        <fullName evidence="3">RxLR effector candidate protein</fullName>
    </recommendedName>
</protein>
<dbReference type="VEuPathDB" id="FungiDB:HpaG814491"/>
<keyword evidence="2" id="KW-1185">Reference proteome</keyword>
<dbReference type="Proteomes" id="UP000011713">
    <property type="component" value="Unassembled WGS sequence"/>
</dbReference>
<dbReference type="AlphaFoldDB" id="M4C5W2"/>
<reference evidence="2" key="1">
    <citation type="journal article" date="2010" name="Science">
        <title>Signatures of adaptation to obligate biotrophy in the Hyaloperonospora arabidopsidis genome.</title>
        <authorList>
            <person name="Baxter L."/>
            <person name="Tripathy S."/>
            <person name="Ishaque N."/>
            <person name="Boot N."/>
            <person name="Cabral A."/>
            <person name="Kemen E."/>
            <person name="Thines M."/>
            <person name="Ah-Fong A."/>
            <person name="Anderson R."/>
            <person name="Badejoko W."/>
            <person name="Bittner-Eddy P."/>
            <person name="Boore J.L."/>
            <person name="Chibucos M.C."/>
            <person name="Coates M."/>
            <person name="Dehal P."/>
            <person name="Delehaunty K."/>
            <person name="Dong S."/>
            <person name="Downton P."/>
            <person name="Dumas B."/>
            <person name="Fabro G."/>
            <person name="Fronick C."/>
            <person name="Fuerstenberg S.I."/>
            <person name="Fulton L."/>
            <person name="Gaulin E."/>
            <person name="Govers F."/>
            <person name="Hughes L."/>
            <person name="Humphray S."/>
            <person name="Jiang R.H."/>
            <person name="Judelson H."/>
            <person name="Kamoun S."/>
            <person name="Kyung K."/>
            <person name="Meijer H."/>
            <person name="Minx P."/>
            <person name="Morris P."/>
            <person name="Nelson J."/>
            <person name="Phuntumart V."/>
            <person name="Qutob D."/>
            <person name="Rehmany A."/>
            <person name="Rougon-Cardoso A."/>
            <person name="Ryden P."/>
            <person name="Torto-Alalibo T."/>
            <person name="Studholme D."/>
            <person name="Wang Y."/>
            <person name="Win J."/>
            <person name="Wood J."/>
            <person name="Clifton S.W."/>
            <person name="Rogers J."/>
            <person name="Van den Ackerveken G."/>
            <person name="Jones J.D."/>
            <person name="McDowell J.M."/>
            <person name="Beynon J."/>
            <person name="Tyler B.M."/>
        </authorList>
    </citation>
    <scope>NUCLEOTIDE SEQUENCE [LARGE SCALE GENOMIC DNA]</scope>
    <source>
        <strain evidence="2">Emoy2</strain>
    </source>
</reference>
<dbReference type="InParanoid" id="M4C5W2"/>
<organism evidence="1 2">
    <name type="scientific">Hyaloperonospora arabidopsidis (strain Emoy2)</name>
    <name type="common">Downy mildew agent</name>
    <name type="synonym">Peronospora arabidopsidis</name>
    <dbReference type="NCBI Taxonomy" id="559515"/>
    <lineage>
        <taxon>Eukaryota</taxon>
        <taxon>Sar</taxon>
        <taxon>Stramenopiles</taxon>
        <taxon>Oomycota</taxon>
        <taxon>Peronosporomycetes</taxon>
        <taxon>Peronosporales</taxon>
        <taxon>Peronosporaceae</taxon>
        <taxon>Hyaloperonospora</taxon>
    </lineage>
</organism>